<feature type="compositionally biased region" description="Basic and acidic residues" evidence="9">
    <location>
        <begin position="113"/>
        <end position="123"/>
    </location>
</feature>
<name>A0A6J1T0S4_FRAOC</name>
<dbReference type="GO" id="GO:1990837">
    <property type="term" value="F:sequence-specific double-stranded DNA binding"/>
    <property type="evidence" value="ECO:0007669"/>
    <property type="project" value="TreeGrafter"/>
</dbReference>
<evidence type="ECO:0000313" key="11">
    <source>
        <dbReference type="Proteomes" id="UP000504606"/>
    </source>
</evidence>
<gene>
    <name evidence="12" type="primary">LOC113211124</name>
</gene>
<evidence type="ECO:0000256" key="7">
    <source>
        <dbReference type="RuleBase" id="RU000682"/>
    </source>
</evidence>
<keyword evidence="5 6" id="KW-0539">Nucleus</keyword>
<dbReference type="PANTHER" id="PTHR24336:SF8">
    <property type="entry name" value="LADYBIRD EARLY-RELATED"/>
    <property type="match status" value="1"/>
</dbReference>
<dbReference type="InterPro" id="IPR051892">
    <property type="entry name" value="LBX_TF"/>
</dbReference>
<dbReference type="SUPFAM" id="SSF46689">
    <property type="entry name" value="Homeodomain-like"/>
    <property type="match status" value="1"/>
</dbReference>
<feature type="coiled-coil region" evidence="8">
    <location>
        <begin position="434"/>
        <end position="461"/>
    </location>
</feature>
<feature type="compositionally biased region" description="Pro residues" evidence="9">
    <location>
        <begin position="153"/>
        <end position="165"/>
    </location>
</feature>
<dbReference type="GeneID" id="113211124"/>
<comment type="subcellular location">
    <subcellularLocation>
        <location evidence="1 6 7">Nucleus</location>
    </subcellularLocation>
</comment>
<dbReference type="GO" id="GO:0000981">
    <property type="term" value="F:DNA-binding transcription factor activity, RNA polymerase II-specific"/>
    <property type="evidence" value="ECO:0007669"/>
    <property type="project" value="InterPro"/>
</dbReference>
<dbReference type="OrthoDB" id="6159439at2759"/>
<dbReference type="PROSITE" id="PS00027">
    <property type="entry name" value="HOMEOBOX_1"/>
    <property type="match status" value="1"/>
</dbReference>
<accession>A0A6J1T0S4</accession>
<proteinExistence type="predicted"/>
<evidence type="ECO:0000256" key="4">
    <source>
        <dbReference type="ARBA" id="ARBA00023155"/>
    </source>
</evidence>
<dbReference type="RefSeq" id="XP_026285195.1">
    <property type="nucleotide sequence ID" value="XM_026429410.2"/>
</dbReference>
<evidence type="ECO:0000256" key="8">
    <source>
        <dbReference type="SAM" id="Coils"/>
    </source>
</evidence>
<dbReference type="PANTHER" id="PTHR24336">
    <property type="entry name" value="TRANSCRIPTION FACTOR LBX"/>
    <property type="match status" value="1"/>
</dbReference>
<keyword evidence="11" id="KW-1185">Reference proteome</keyword>
<dbReference type="PROSITE" id="PS50071">
    <property type="entry name" value="HOMEOBOX_2"/>
    <property type="match status" value="1"/>
</dbReference>
<feature type="compositionally biased region" description="Basic residues" evidence="9">
    <location>
        <begin position="124"/>
        <end position="141"/>
    </location>
</feature>
<feature type="compositionally biased region" description="Low complexity" evidence="9">
    <location>
        <begin position="168"/>
        <end position="180"/>
    </location>
</feature>
<feature type="DNA-binding region" description="Homeobox" evidence="6">
    <location>
        <begin position="389"/>
        <end position="448"/>
    </location>
</feature>
<feature type="region of interest" description="Disordered" evidence="9">
    <location>
        <begin position="364"/>
        <end position="394"/>
    </location>
</feature>
<evidence type="ECO:0000256" key="2">
    <source>
        <dbReference type="ARBA" id="ARBA00022473"/>
    </source>
</evidence>
<feature type="compositionally biased region" description="Low complexity" evidence="9">
    <location>
        <begin position="276"/>
        <end position="300"/>
    </location>
</feature>
<dbReference type="Gene3D" id="1.10.10.60">
    <property type="entry name" value="Homeodomain-like"/>
    <property type="match status" value="1"/>
</dbReference>
<evidence type="ECO:0000256" key="9">
    <source>
        <dbReference type="SAM" id="MobiDB-lite"/>
    </source>
</evidence>
<evidence type="ECO:0000259" key="10">
    <source>
        <dbReference type="PROSITE" id="PS50071"/>
    </source>
</evidence>
<dbReference type="KEGG" id="foc:113211124"/>
<dbReference type="Proteomes" id="UP000504606">
    <property type="component" value="Unplaced"/>
</dbReference>
<dbReference type="Pfam" id="PF00046">
    <property type="entry name" value="Homeodomain"/>
    <property type="match status" value="1"/>
</dbReference>
<dbReference type="SMART" id="SM00389">
    <property type="entry name" value="HOX"/>
    <property type="match status" value="1"/>
</dbReference>
<sequence length="492" mass="54393">MCSTTLMEVSPSDELPRPPHFLLNNNNNNNNISKPLVVGMAPASPDDSSAGDDRVAPLSPDSPGARSIREDDDDEISVGCPSPQTQVRDDTMSEDEEEYLHRQRHYRSGSSSPEHRLEDDYFKPLKKLKMMQINKQRKLRRQSASPPALSLPIPIPAPPPPPPPAFDSESTPTSGTSPTGVKSFSIMDILNHRPRPAHSPVPPSPVPMAPSAMHRVDAAHAVGLMLQSPAMLAAAASAAASRIVRPWDFGGMLDPAIMMERLHQQQQTLRRHQQHVQHVQQQHLHLQQQAAAHHQAQQALSLSRPQSADLSSSACSSGRSSTASDCCSPSPDVRRQQQQQQQGKDGNSPLDALFQMTSKTFDGLNGEQAAEGSGSHLNLFNSRQQPKKKRKSRTAFTNHQIFELEKRFLYQKYLSPADRDEIAAGLGLSNAQVITWFQNRRAKLKRDMEELKKDVESAKVLTAHKSFLEKVHSLGVLKKKAQPQEKPPVPEK</sequence>
<keyword evidence="3 6" id="KW-0238">DNA-binding</keyword>
<feature type="region of interest" description="Disordered" evidence="9">
    <location>
        <begin position="1"/>
        <end position="180"/>
    </location>
</feature>
<dbReference type="InterPro" id="IPR009057">
    <property type="entry name" value="Homeodomain-like_sf"/>
</dbReference>
<evidence type="ECO:0000256" key="3">
    <source>
        <dbReference type="ARBA" id="ARBA00023125"/>
    </source>
</evidence>
<dbReference type="CDD" id="cd00086">
    <property type="entry name" value="homeodomain"/>
    <property type="match status" value="1"/>
</dbReference>
<organism evidence="11 12">
    <name type="scientific">Frankliniella occidentalis</name>
    <name type="common">Western flower thrips</name>
    <name type="synonym">Euthrips occidentalis</name>
    <dbReference type="NCBI Taxonomy" id="133901"/>
    <lineage>
        <taxon>Eukaryota</taxon>
        <taxon>Metazoa</taxon>
        <taxon>Ecdysozoa</taxon>
        <taxon>Arthropoda</taxon>
        <taxon>Hexapoda</taxon>
        <taxon>Insecta</taxon>
        <taxon>Pterygota</taxon>
        <taxon>Neoptera</taxon>
        <taxon>Paraneoptera</taxon>
        <taxon>Thysanoptera</taxon>
        <taxon>Terebrantia</taxon>
        <taxon>Thripoidea</taxon>
        <taxon>Thripidae</taxon>
        <taxon>Frankliniella</taxon>
    </lineage>
</organism>
<dbReference type="AlphaFoldDB" id="A0A6J1T0S4"/>
<keyword evidence="4 6" id="KW-0371">Homeobox</keyword>
<evidence type="ECO:0000256" key="6">
    <source>
        <dbReference type="PROSITE-ProRule" id="PRU00108"/>
    </source>
</evidence>
<feature type="compositionally biased region" description="Low complexity" evidence="9">
    <location>
        <begin position="307"/>
        <end position="328"/>
    </location>
</feature>
<evidence type="ECO:0000313" key="12">
    <source>
        <dbReference type="RefSeq" id="XP_026285195.1"/>
    </source>
</evidence>
<keyword evidence="8" id="KW-0175">Coiled coil</keyword>
<dbReference type="FunFam" id="1.10.10.60:FF:000098">
    <property type="entry name" value="Transcription factor LBX1"/>
    <property type="match status" value="1"/>
</dbReference>
<evidence type="ECO:0000256" key="5">
    <source>
        <dbReference type="ARBA" id="ARBA00023242"/>
    </source>
</evidence>
<dbReference type="InterPro" id="IPR001356">
    <property type="entry name" value="HD"/>
</dbReference>
<feature type="region of interest" description="Disordered" evidence="9">
    <location>
        <begin position="264"/>
        <end position="351"/>
    </location>
</feature>
<protein>
    <submittedName>
        <fullName evidence="12">Homeobox protein HMX3-like</fullName>
    </submittedName>
</protein>
<feature type="domain" description="Homeobox" evidence="10">
    <location>
        <begin position="387"/>
        <end position="447"/>
    </location>
</feature>
<keyword evidence="2" id="KW-0217">Developmental protein</keyword>
<dbReference type="InterPro" id="IPR017970">
    <property type="entry name" value="Homeobox_CS"/>
</dbReference>
<evidence type="ECO:0000256" key="1">
    <source>
        <dbReference type="ARBA" id="ARBA00004123"/>
    </source>
</evidence>
<reference evidence="12" key="1">
    <citation type="submission" date="2025-08" db="UniProtKB">
        <authorList>
            <consortium name="RefSeq"/>
        </authorList>
    </citation>
    <scope>IDENTIFICATION</scope>
    <source>
        <tissue evidence="12">Whole organism</tissue>
    </source>
</reference>
<dbReference type="GO" id="GO:0005634">
    <property type="term" value="C:nucleus"/>
    <property type="evidence" value="ECO:0007669"/>
    <property type="project" value="UniProtKB-SubCell"/>
</dbReference>